<dbReference type="AlphaFoldDB" id="A0AA38I886"/>
<reference evidence="1" key="1">
    <citation type="journal article" date="2023" name="G3 (Bethesda)">
        <title>Whole genome assemblies of Zophobas morio and Tenebrio molitor.</title>
        <authorList>
            <person name="Kaur S."/>
            <person name="Stinson S.A."/>
            <person name="diCenzo G.C."/>
        </authorList>
    </citation>
    <scope>NUCLEOTIDE SEQUENCE</scope>
    <source>
        <strain evidence="1">QUZm001</strain>
    </source>
</reference>
<evidence type="ECO:0000313" key="2">
    <source>
        <dbReference type="Proteomes" id="UP001168821"/>
    </source>
</evidence>
<sequence length="97" mass="10475">MAQSVGSVSGLGAGGSYACVRLHYNIKSRLVCHVGGGSAGGGYRDDFYAEATLFFGIFTTRIIVIAKPLEATLRVCIIDRFTQPMRLQGFVHDIQYG</sequence>
<comment type="caution">
    <text evidence="1">The sequence shown here is derived from an EMBL/GenBank/DDBJ whole genome shotgun (WGS) entry which is preliminary data.</text>
</comment>
<dbReference type="EMBL" id="JALNTZ010000005">
    <property type="protein sequence ID" value="KAJ3650689.1"/>
    <property type="molecule type" value="Genomic_DNA"/>
</dbReference>
<proteinExistence type="predicted"/>
<accession>A0AA38I886</accession>
<evidence type="ECO:0000313" key="1">
    <source>
        <dbReference type="EMBL" id="KAJ3650689.1"/>
    </source>
</evidence>
<keyword evidence="2" id="KW-1185">Reference proteome</keyword>
<dbReference type="Proteomes" id="UP001168821">
    <property type="component" value="Unassembled WGS sequence"/>
</dbReference>
<gene>
    <name evidence="1" type="ORF">Zmor_016771</name>
</gene>
<protein>
    <submittedName>
        <fullName evidence="1">Uncharacterized protein</fullName>
    </submittedName>
</protein>
<organism evidence="1 2">
    <name type="scientific">Zophobas morio</name>
    <dbReference type="NCBI Taxonomy" id="2755281"/>
    <lineage>
        <taxon>Eukaryota</taxon>
        <taxon>Metazoa</taxon>
        <taxon>Ecdysozoa</taxon>
        <taxon>Arthropoda</taxon>
        <taxon>Hexapoda</taxon>
        <taxon>Insecta</taxon>
        <taxon>Pterygota</taxon>
        <taxon>Neoptera</taxon>
        <taxon>Endopterygota</taxon>
        <taxon>Coleoptera</taxon>
        <taxon>Polyphaga</taxon>
        <taxon>Cucujiformia</taxon>
        <taxon>Tenebrionidae</taxon>
        <taxon>Zophobas</taxon>
    </lineage>
</organism>
<name>A0AA38I886_9CUCU</name>